<proteinExistence type="predicted"/>
<dbReference type="InterPro" id="IPR015915">
    <property type="entry name" value="Kelch-typ_b-propeller"/>
</dbReference>
<dbReference type="InterPro" id="IPR006652">
    <property type="entry name" value="Kelch_1"/>
</dbReference>
<name>A0AA35S1T3_GEOBA</name>
<dbReference type="AlphaFoldDB" id="A0AA35S1T3"/>
<evidence type="ECO:0000256" key="1">
    <source>
        <dbReference type="ARBA" id="ARBA00022441"/>
    </source>
</evidence>
<protein>
    <submittedName>
        <fullName evidence="3">Uncharacterized protein</fullName>
    </submittedName>
</protein>
<evidence type="ECO:0000313" key="4">
    <source>
        <dbReference type="Proteomes" id="UP001174909"/>
    </source>
</evidence>
<dbReference type="PANTHER" id="PTHR45632">
    <property type="entry name" value="LD33804P"/>
    <property type="match status" value="1"/>
</dbReference>
<dbReference type="Pfam" id="PF01344">
    <property type="entry name" value="Kelch_1"/>
    <property type="match status" value="1"/>
</dbReference>
<dbReference type="EMBL" id="CASHTH010001818">
    <property type="protein sequence ID" value="CAI8020316.1"/>
    <property type="molecule type" value="Genomic_DNA"/>
</dbReference>
<evidence type="ECO:0000256" key="2">
    <source>
        <dbReference type="ARBA" id="ARBA00022737"/>
    </source>
</evidence>
<keyword evidence="4" id="KW-1185">Reference proteome</keyword>
<keyword evidence="2" id="KW-0677">Repeat</keyword>
<dbReference type="SUPFAM" id="SSF117281">
    <property type="entry name" value="Kelch motif"/>
    <property type="match status" value="1"/>
</dbReference>
<gene>
    <name evidence="3" type="ORF">GBAR_LOCUS12152</name>
</gene>
<dbReference type="Gene3D" id="2.120.10.80">
    <property type="entry name" value="Kelch-type beta propeller"/>
    <property type="match status" value="1"/>
</dbReference>
<organism evidence="3 4">
    <name type="scientific">Geodia barretti</name>
    <name type="common">Barrett's horny sponge</name>
    <dbReference type="NCBI Taxonomy" id="519541"/>
    <lineage>
        <taxon>Eukaryota</taxon>
        <taxon>Metazoa</taxon>
        <taxon>Porifera</taxon>
        <taxon>Demospongiae</taxon>
        <taxon>Heteroscleromorpha</taxon>
        <taxon>Tetractinellida</taxon>
        <taxon>Astrophorina</taxon>
        <taxon>Geodiidae</taxon>
        <taxon>Geodia</taxon>
    </lineage>
</organism>
<keyword evidence="1" id="KW-0880">Kelch repeat</keyword>
<sequence>MDIQTLQWSTVASLPLPLWQATATICGDRLYIGGGFSTGGSSTKSVVMCEVKDLLQSQPQSLATRLLRPSSSPPVWKKVTPLPVIFSSLVTFQGQLLAVGGSTTRRYADSTSDVMQYDATTNSWKVISQMKLKRNYFLHHFFLPSTLMVCGGDTPDGRTASVEVASL</sequence>
<accession>A0AA35S1T3</accession>
<comment type="caution">
    <text evidence="3">The sequence shown here is derived from an EMBL/GenBank/DDBJ whole genome shotgun (WGS) entry which is preliminary data.</text>
</comment>
<reference evidence="3" key="1">
    <citation type="submission" date="2023-03" db="EMBL/GenBank/DDBJ databases">
        <authorList>
            <person name="Steffen K."/>
            <person name="Cardenas P."/>
        </authorList>
    </citation>
    <scope>NUCLEOTIDE SEQUENCE</scope>
</reference>
<evidence type="ECO:0000313" key="3">
    <source>
        <dbReference type="EMBL" id="CAI8020316.1"/>
    </source>
</evidence>
<dbReference type="PANTHER" id="PTHR45632:SF3">
    <property type="entry name" value="KELCH-LIKE PROTEIN 32"/>
    <property type="match status" value="1"/>
</dbReference>
<dbReference type="Proteomes" id="UP001174909">
    <property type="component" value="Unassembled WGS sequence"/>
</dbReference>